<name>A0A4R7TDM5_9ACTN</name>
<accession>A0A4R7TDM5</accession>
<proteinExistence type="predicted"/>
<protein>
    <recommendedName>
        <fullName evidence="1">YopA central domain-containing protein</fullName>
    </recommendedName>
</protein>
<evidence type="ECO:0000313" key="2">
    <source>
        <dbReference type="EMBL" id="TDU89457.1"/>
    </source>
</evidence>
<gene>
    <name evidence="2" type="ORF">EV138_3025</name>
</gene>
<dbReference type="OrthoDB" id="2443673at2"/>
<dbReference type="AlphaFoldDB" id="A0A4R7TDM5"/>
<evidence type="ECO:0000259" key="1">
    <source>
        <dbReference type="Pfam" id="PF26308"/>
    </source>
</evidence>
<dbReference type="RefSeq" id="WP_133979526.1">
    <property type="nucleotide sequence ID" value="NZ_SOCE01000001.1"/>
</dbReference>
<dbReference type="Pfam" id="PF26308">
    <property type="entry name" value="YopA_M"/>
    <property type="match status" value="1"/>
</dbReference>
<organism evidence="2 3">
    <name type="scientific">Kribbella voronezhensis</name>
    <dbReference type="NCBI Taxonomy" id="2512212"/>
    <lineage>
        <taxon>Bacteria</taxon>
        <taxon>Bacillati</taxon>
        <taxon>Actinomycetota</taxon>
        <taxon>Actinomycetes</taxon>
        <taxon>Propionibacteriales</taxon>
        <taxon>Kribbellaceae</taxon>
        <taxon>Kribbella</taxon>
    </lineage>
</organism>
<feature type="domain" description="YopA central" evidence="1">
    <location>
        <begin position="162"/>
        <end position="300"/>
    </location>
</feature>
<evidence type="ECO:0000313" key="3">
    <source>
        <dbReference type="Proteomes" id="UP000295151"/>
    </source>
</evidence>
<dbReference type="Proteomes" id="UP000295151">
    <property type="component" value="Unassembled WGS sequence"/>
</dbReference>
<dbReference type="EMBL" id="SOCE01000001">
    <property type="protein sequence ID" value="TDU89457.1"/>
    <property type="molecule type" value="Genomic_DNA"/>
</dbReference>
<dbReference type="InterPro" id="IPR058684">
    <property type="entry name" value="YopA_M"/>
</dbReference>
<comment type="caution">
    <text evidence="2">The sequence shown here is derived from an EMBL/GenBank/DDBJ whole genome shotgun (WGS) entry which is preliminary data.</text>
</comment>
<sequence>MSDAKDASASIVDEVEYIDGKRLVKRTFTSKTGASHVLVEHASPDATRHYYSAAGLNTPIILYSGNFGFDGDANADWTGDVQFRWLPHPRVVAQGERAQDAKELLKSTQYDSSDAVWVDMPKVVVPASSTLPPSSGDVYPGWSRSSGSSYVDENLQPTEVGDGSALDRITFLLPNGWFSSDGSWICDPDNLWHRWRGRLSLSHGGWDIVVDARSDMSNPDFRKALKESGGYCATHIGEVSRTSGEKFDAVEAEDLLEILRLAFTFACGRTVNPVLPVGWKQDQAVWALWAGPNVDPYRTVATWIDPVGAMTQVADVIKCMLDYCGDPFKREIVRYAISYLTTANFDLDAELAVAVPISGLQLLAHHRLVEELHTHSPAAFERLDTEPQIRLLLEDCSVDMSLPDHLGYLAVAQASIPPEPNRPLRDALGTAVFLRNKIIHPTKKNPSNWSVYSWYEASMVSRYYLTLAILNTIGYAGTHHSMLSKNRWVGAVTLVPWATTPGSGGA</sequence>
<reference evidence="2 3" key="1">
    <citation type="submission" date="2019-03" db="EMBL/GenBank/DDBJ databases">
        <title>Genomic Encyclopedia of Type Strains, Phase III (KMG-III): the genomes of soil and plant-associated and newly described type strains.</title>
        <authorList>
            <person name="Whitman W."/>
        </authorList>
    </citation>
    <scope>NUCLEOTIDE SEQUENCE [LARGE SCALE GENOMIC DNA]</scope>
    <source>
        <strain evidence="2 3">VKM Ac-2575</strain>
    </source>
</reference>
<keyword evidence="3" id="KW-1185">Reference proteome</keyword>